<proteinExistence type="predicted"/>
<dbReference type="KEGG" id="har:HEAR3028"/>
<sequence length="184" mass="21000">MALIFRPPLNKFRESRRLSLLATEEENQAEKEKWAEEDIQNLRLLCAHFGIASGDHQFKLLALELAKQLVPCFQEKPKEGRPLKWDNFTLGVLAVELERLVETGATIDSAALTLAKKEPWLSFLESWDRDGSSLGPSPEDAIKTAYKKAKNTNWTRVTRDAFLGCKATDKLNEWEDIVSEIERK</sequence>
<organism evidence="1 2">
    <name type="scientific">Herminiimonas arsenicoxydans</name>
    <dbReference type="NCBI Taxonomy" id="204773"/>
    <lineage>
        <taxon>Bacteria</taxon>
        <taxon>Pseudomonadati</taxon>
        <taxon>Pseudomonadota</taxon>
        <taxon>Betaproteobacteria</taxon>
        <taxon>Burkholderiales</taxon>
        <taxon>Oxalobacteraceae</taxon>
        <taxon>Herminiimonas</taxon>
    </lineage>
</organism>
<dbReference type="EMBL" id="CU207211">
    <property type="protein sequence ID" value="CAL63137.1"/>
    <property type="molecule type" value="Genomic_DNA"/>
</dbReference>
<dbReference type="HOGENOM" id="CLU_1523424_0_0_4"/>
<evidence type="ECO:0000313" key="2">
    <source>
        <dbReference type="Proteomes" id="UP000006697"/>
    </source>
</evidence>
<dbReference type="AlphaFoldDB" id="A4G9F0"/>
<dbReference type="STRING" id="204773.HEAR3028"/>
<accession>A4G9F0</accession>
<reference evidence="1 2" key="1">
    <citation type="journal article" date="2007" name="PLoS Genet.">
        <title>A tale of two oxidation states: bacterial colonization of arsenic-rich environments.</title>
        <authorList>
            <person name="Muller D."/>
            <person name="Medigue C."/>
            <person name="Koechler S."/>
            <person name="Barbe V."/>
            <person name="Barakat M."/>
            <person name="Talla E."/>
            <person name="Bonnefoy V."/>
            <person name="Krin E."/>
            <person name="Arsene-Ploetze F."/>
            <person name="Carapito C."/>
            <person name="Chandler M."/>
            <person name="Cournoyer B."/>
            <person name="Cruveiller S."/>
            <person name="Dossat C."/>
            <person name="Duval S."/>
            <person name="Heymann M."/>
            <person name="Leize E."/>
            <person name="Lieutaud A."/>
            <person name="Lievremont D."/>
            <person name="Makita Y."/>
            <person name="Mangenot S."/>
            <person name="Nitschke W."/>
            <person name="Ortet P."/>
            <person name="Perdrial N."/>
            <person name="Schoepp B."/>
            <person name="Siguier N."/>
            <person name="Simeonova D.D."/>
            <person name="Rouy Z."/>
            <person name="Segurens B."/>
            <person name="Turlin E."/>
            <person name="Vallenet D."/>
            <person name="Van Dorsselaer A."/>
            <person name="Weiss S."/>
            <person name="Weissenbach J."/>
            <person name="Lett M.C."/>
            <person name="Danchin A."/>
            <person name="Bertin P.N."/>
        </authorList>
    </citation>
    <scope>NUCLEOTIDE SEQUENCE [LARGE SCALE GENOMIC DNA]</scope>
    <source>
        <strain evidence="2">ULPAs1</strain>
    </source>
</reference>
<protein>
    <submittedName>
        <fullName evidence="1">Uncharacterized protein</fullName>
    </submittedName>
</protein>
<evidence type="ECO:0000313" key="1">
    <source>
        <dbReference type="EMBL" id="CAL63137.1"/>
    </source>
</evidence>
<keyword evidence="2" id="KW-1185">Reference proteome</keyword>
<dbReference type="eggNOG" id="ENOG50346T0">
    <property type="taxonomic scope" value="Bacteria"/>
</dbReference>
<name>A4G9F0_HERAR</name>
<gene>
    <name evidence="1" type="ordered locus">HEAR3028</name>
</gene>
<dbReference type="OrthoDB" id="9878490at2"/>
<dbReference type="Proteomes" id="UP000006697">
    <property type="component" value="Chromosome"/>
</dbReference>